<keyword evidence="2" id="KW-0677">Repeat</keyword>
<evidence type="ECO:0000256" key="1">
    <source>
        <dbReference type="ARBA" id="ARBA00009646"/>
    </source>
</evidence>
<dbReference type="Gene3D" id="2.60.20.10">
    <property type="entry name" value="Crystallins"/>
    <property type="match status" value="1"/>
</dbReference>
<reference evidence="5 6" key="1">
    <citation type="submission" date="2017-03" db="EMBL/GenBank/DDBJ databases">
        <title>Lifting the veil on microbial sulfur biogeochemistry in mining wastewaters.</title>
        <authorList>
            <person name="Kantor R.S."/>
            <person name="Colenbrander Nelson T."/>
            <person name="Marshall S."/>
            <person name="Bennett D."/>
            <person name="Apte S."/>
            <person name="Camacho D."/>
            <person name="Thomas B.C."/>
            <person name="Warren L.A."/>
            <person name="Banfield J.F."/>
        </authorList>
    </citation>
    <scope>NUCLEOTIDE SEQUENCE [LARGE SCALE GENOMIC DNA]</scope>
    <source>
        <strain evidence="5">32-67-7</strain>
    </source>
</reference>
<evidence type="ECO:0000256" key="3">
    <source>
        <dbReference type="SAM" id="SignalP"/>
    </source>
</evidence>
<dbReference type="AlphaFoldDB" id="A0A258D740"/>
<dbReference type="EMBL" id="NCDQ01000139">
    <property type="protein sequence ID" value="OYX03559.1"/>
    <property type="molecule type" value="Genomic_DNA"/>
</dbReference>
<protein>
    <recommendedName>
        <fullName evidence="4">Beta/gamma crystallin 'Greek key' domain-containing protein</fullName>
    </recommendedName>
</protein>
<dbReference type="SMART" id="SM00247">
    <property type="entry name" value="XTALbg"/>
    <property type="match status" value="1"/>
</dbReference>
<evidence type="ECO:0000256" key="2">
    <source>
        <dbReference type="ARBA" id="ARBA00022737"/>
    </source>
</evidence>
<gene>
    <name evidence="5" type="ORF">B7Z12_09965</name>
</gene>
<dbReference type="PROSITE" id="PS50915">
    <property type="entry name" value="CRYSTALLIN_BETA_GAMMA"/>
    <property type="match status" value="1"/>
</dbReference>
<name>A0A258D740_CAUVI</name>
<evidence type="ECO:0000313" key="5">
    <source>
        <dbReference type="EMBL" id="OYX03559.1"/>
    </source>
</evidence>
<feature type="domain" description="Beta/gamma crystallin 'Greek key'" evidence="4">
    <location>
        <begin position="54"/>
        <end position="94"/>
    </location>
</feature>
<proteinExistence type="inferred from homology"/>
<comment type="similarity">
    <text evidence="1">Belongs to the beta/gamma-crystallin family.</text>
</comment>
<dbReference type="Proteomes" id="UP000215616">
    <property type="component" value="Unassembled WGS sequence"/>
</dbReference>
<sequence>MRKTTFFIACGALALLTTQAVAQDRDWDRRDHRYEQRGDRYDRRDDRRDRWGGGGIVLFEHRDFYGDARPIRGDMPDLARIGFNDRASSMRIARGAWQFCEHAYFQGRCWVYDYDVGVLPNRQNDRFSSVRRVR</sequence>
<dbReference type="InterPro" id="IPR011024">
    <property type="entry name" value="G_crystallin-like"/>
</dbReference>
<dbReference type="InterPro" id="IPR001064">
    <property type="entry name" value="Beta/gamma_crystallin"/>
</dbReference>
<comment type="caution">
    <text evidence="5">The sequence shown here is derived from an EMBL/GenBank/DDBJ whole genome shotgun (WGS) entry which is preliminary data.</text>
</comment>
<evidence type="ECO:0000313" key="6">
    <source>
        <dbReference type="Proteomes" id="UP000215616"/>
    </source>
</evidence>
<feature type="signal peptide" evidence="3">
    <location>
        <begin position="1"/>
        <end position="22"/>
    </location>
</feature>
<dbReference type="Pfam" id="PF00030">
    <property type="entry name" value="Crystall"/>
    <property type="match status" value="1"/>
</dbReference>
<dbReference type="SUPFAM" id="SSF49695">
    <property type="entry name" value="gamma-Crystallin-like"/>
    <property type="match status" value="1"/>
</dbReference>
<organism evidence="5 6">
    <name type="scientific">Caulobacter vibrioides</name>
    <name type="common">Caulobacter crescentus</name>
    <dbReference type="NCBI Taxonomy" id="155892"/>
    <lineage>
        <taxon>Bacteria</taxon>
        <taxon>Pseudomonadati</taxon>
        <taxon>Pseudomonadota</taxon>
        <taxon>Alphaproteobacteria</taxon>
        <taxon>Caulobacterales</taxon>
        <taxon>Caulobacteraceae</taxon>
        <taxon>Caulobacter</taxon>
    </lineage>
</organism>
<keyword evidence="3" id="KW-0732">Signal</keyword>
<evidence type="ECO:0000259" key="4">
    <source>
        <dbReference type="PROSITE" id="PS50915"/>
    </source>
</evidence>
<feature type="chain" id="PRO_5012469036" description="Beta/gamma crystallin 'Greek key' domain-containing protein" evidence="3">
    <location>
        <begin position="23"/>
        <end position="134"/>
    </location>
</feature>
<accession>A0A258D740</accession>